<dbReference type="Gramene" id="OIT23482">
    <property type="protein sequence ID" value="OIT23482"/>
    <property type="gene ID" value="A4A49_57786"/>
</dbReference>
<evidence type="ECO:0008006" key="3">
    <source>
        <dbReference type="Google" id="ProtNLM"/>
    </source>
</evidence>
<feature type="non-terminal residue" evidence="1">
    <location>
        <position position="145"/>
    </location>
</feature>
<keyword evidence="2" id="KW-1185">Reference proteome</keyword>
<evidence type="ECO:0000313" key="2">
    <source>
        <dbReference type="Proteomes" id="UP000187609"/>
    </source>
</evidence>
<name>A0A1J6K0D3_NICAT</name>
<dbReference type="OMA" id="CKLEGRA"/>
<dbReference type="Proteomes" id="UP000187609">
    <property type="component" value="Unassembled WGS sequence"/>
</dbReference>
<evidence type="ECO:0000313" key="1">
    <source>
        <dbReference type="EMBL" id="OIT23482.1"/>
    </source>
</evidence>
<dbReference type="AlphaFoldDB" id="A0A1J6K0D3"/>
<dbReference type="EMBL" id="MJEQ01003292">
    <property type="protein sequence ID" value="OIT23482.1"/>
    <property type="molecule type" value="Genomic_DNA"/>
</dbReference>
<sequence length="145" mass="16205">MGDHNTRMAELRKDVDNLKGSVDSVGHTVAELTTSVEAKFAQALEEIKKMMLGNGNNHAQNGPVADGGEEVLRNRAEDRVARAVEHQFPFRNYQVDVAISKFDGTGLKDWLYKCEQFFDVDGTPEDSKVKLASCKLEGRALQWHQ</sequence>
<comment type="caution">
    <text evidence="1">The sequence shown here is derived from an EMBL/GenBank/DDBJ whole genome shotgun (WGS) entry which is preliminary data.</text>
</comment>
<reference evidence="1" key="1">
    <citation type="submission" date="2016-11" db="EMBL/GenBank/DDBJ databases">
        <title>The genome of Nicotiana attenuata.</title>
        <authorList>
            <person name="Xu S."/>
            <person name="Brockmoeller T."/>
            <person name="Gaquerel E."/>
            <person name="Navarro A."/>
            <person name="Kuhl H."/>
            <person name="Gase K."/>
            <person name="Ling Z."/>
            <person name="Zhou W."/>
            <person name="Kreitzer C."/>
            <person name="Stanke M."/>
            <person name="Tang H."/>
            <person name="Lyons E."/>
            <person name="Pandey P."/>
            <person name="Pandey S.P."/>
            <person name="Timmermann B."/>
            <person name="Baldwin I.T."/>
        </authorList>
    </citation>
    <scope>NUCLEOTIDE SEQUENCE [LARGE SCALE GENOMIC DNA]</scope>
    <source>
        <strain evidence="1">UT</strain>
    </source>
</reference>
<gene>
    <name evidence="1" type="ORF">A4A49_57786</name>
</gene>
<proteinExistence type="predicted"/>
<organism evidence="1 2">
    <name type="scientific">Nicotiana attenuata</name>
    <name type="common">Coyote tobacco</name>
    <dbReference type="NCBI Taxonomy" id="49451"/>
    <lineage>
        <taxon>Eukaryota</taxon>
        <taxon>Viridiplantae</taxon>
        <taxon>Streptophyta</taxon>
        <taxon>Embryophyta</taxon>
        <taxon>Tracheophyta</taxon>
        <taxon>Spermatophyta</taxon>
        <taxon>Magnoliopsida</taxon>
        <taxon>eudicotyledons</taxon>
        <taxon>Gunneridae</taxon>
        <taxon>Pentapetalae</taxon>
        <taxon>asterids</taxon>
        <taxon>lamiids</taxon>
        <taxon>Solanales</taxon>
        <taxon>Solanaceae</taxon>
        <taxon>Nicotianoideae</taxon>
        <taxon>Nicotianeae</taxon>
        <taxon>Nicotiana</taxon>
    </lineage>
</organism>
<accession>A0A1J6K0D3</accession>
<dbReference type="SMR" id="A0A1J6K0D3"/>
<protein>
    <recommendedName>
        <fullName evidence="3">Retrotransposon gag domain-containing protein</fullName>
    </recommendedName>
</protein>